<reference evidence="10" key="1">
    <citation type="submission" date="2016-10" db="EMBL/GenBank/DDBJ databases">
        <authorList>
            <person name="Varghese N."/>
            <person name="Submissions S."/>
        </authorList>
    </citation>
    <scope>NUCLEOTIDE SEQUENCE [LARGE SCALE GENOMIC DNA]</scope>
    <source>
        <strain evidence="10">S6-262</strain>
    </source>
</reference>
<dbReference type="InterPro" id="IPR010971">
    <property type="entry name" value="UbiH/COQ6"/>
</dbReference>
<dbReference type="Pfam" id="PF01494">
    <property type="entry name" value="FAD_binding_3"/>
    <property type="match status" value="1"/>
</dbReference>
<dbReference type="GO" id="GO:0016705">
    <property type="term" value="F:oxidoreductase activity, acting on paired donors, with incorporation or reduction of molecular oxygen"/>
    <property type="evidence" value="ECO:0007669"/>
    <property type="project" value="InterPro"/>
</dbReference>
<evidence type="ECO:0000256" key="2">
    <source>
        <dbReference type="ARBA" id="ARBA00004749"/>
    </source>
</evidence>
<dbReference type="SUPFAM" id="SSF51905">
    <property type="entry name" value="FAD/NAD(P)-binding domain"/>
    <property type="match status" value="1"/>
</dbReference>
<dbReference type="GO" id="GO:0071949">
    <property type="term" value="F:FAD binding"/>
    <property type="evidence" value="ECO:0007669"/>
    <property type="project" value="InterPro"/>
</dbReference>
<name>A0A1H8HJ85_9SPHN</name>
<evidence type="ECO:0000313" key="10">
    <source>
        <dbReference type="Proteomes" id="UP000199206"/>
    </source>
</evidence>
<evidence type="ECO:0000259" key="8">
    <source>
        <dbReference type="Pfam" id="PF01494"/>
    </source>
</evidence>
<dbReference type="UniPathway" id="UPA00232"/>
<dbReference type="Gene3D" id="3.50.50.60">
    <property type="entry name" value="FAD/NAD(P)-binding domain"/>
    <property type="match status" value="2"/>
</dbReference>
<comment type="pathway">
    <text evidence="2">Cofactor biosynthesis; ubiquinone biosynthesis.</text>
</comment>
<dbReference type="Proteomes" id="UP000199206">
    <property type="component" value="Unassembled WGS sequence"/>
</dbReference>
<dbReference type="PANTHER" id="PTHR43876:SF7">
    <property type="entry name" value="UBIQUINONE BIOSYNTHESIS MONOOXYGENASE COQ6, MITOCHONDRIAL"/>
    <property type="match status" value="1"/>
</dbReference>
<dbReference type="GO" id="GO:0004497">
    <property type="term" value="F:monooxygenase activity"/>
    <property type="evidence" value="ECO:0007669"/>
    <property type="project" value="UniProtKB-KW"/>
</dbReference>
<evidence type="ECO:0000313" key="9">
    <source>
        <dbReference type="EMBL" id="SEN56114.1"/>
    </source>
</evidence>
<dbReference type="InterPro" id="IPR036188">
    <property type="entry name" value="FAD/NAD-bd_sf"/>
</dbReference>
<evidence type="ECO:0000256" key="1">
    <source>
        <dbReference type="ARBA" id="ARBA00001974"/>
    </source>
</evidence>
<dbReference type="InterPro" id="IPR002938">
    <property type="entry name" value="FAD-bd"/>
</dbReference>
<dbReference type="STRING" id="1166340.SAMN05192583_3068"/>
<comment type="cofactor">
    <cofactor evidence="1">
        <name>FAD</name>
        <dbReference type="ChEBI" id="CHEBI:57692"/>
    </cofactor>
</comment>
<proteinExistence type="inferred from homology"/>
<comment type="similarity">
    <text evidence="3">Belongs to the UbiH/COQ6 family.</text>
</comment>
<protein>
    <submittedName>
        <fullName evidence="9">2-octaprenyl-6-methoxyphenol hydroxylase</fullName>
    </submittedName>
</protein>
<dbReference type="PROSITE" id="PS01304">
    <property type="entry name" value="UBIH"/>
    <property type="match status" value="1"/>
</dbReference>
<evidence type="ECO:0000256" key="4">
    <source>
        <dbReference type="ARBA" id="ARBA00022630"/>
    </source>
</evidence>
<dbReference type="NCBIfam" id="TIGR01988">
    <property type="entry name" value="Ubi-OHases"/>
    <property type="match status" value="1"/>
</dbReference>
<gene>
    <name evidence="9" type="ORF">SAMN05192583_3068</name>
</gene>
<keyword evidence="10" id="KW-1185">Reference proteome</keyword>
<evidence type="ECO:0000256" key="7">
    <source>
        <dbReference type="ARBA" id="ARBA00023033"/>
    </source>
</evidence>
<dbReference type="InterPro" id="IPR018168">
    <property type="entry name" value="Ubi_Hdrlase_CS"/>
</dbReference>
<keyword evidence="5" id="KW-0274">FAD</keyword>
<dbReference type="PANTHER" id="PTHR43876">
    <property type="entry name" value="UBIQUINONE BIOSYNTHESIS MONOOXYGENASE COQ6, MITOCHONDRIAL"/>
    <property type="match status" value="1"/>
</dbReference>
<evidence type="ECO:0000256" key="5">
    <source>
        <dbReference type="ARBA" id="ARBA00022827"/>
    </source>
</evidence>
<keyword evidence="7" id="KW-0503">Monooxygenase</keyword>
<evidence type="ECO:0000256" key="3">
    <source>
        <dbReference type="ARBA" id="ARBA00005349"/>
    </source>
</evidence>
<dbReference type="InterPro" id="IPR051205">
    <property type="entry name" value="UbiH/COQ6_monooxygenase"/>
</dbReference>
<organism evidence="9 10">
    <name type="scientific">Sphingomonas gellani</name>
    <dbReference type="NCBI Taxonomy" id="1166340"/>
    <lineage>
        <taxon>Bacteria</taxon>
        <taxon>Pseudomonadati</taxon>
        <taxon>Pseudomonadota</taxon>
        <taxon>Alphaproteobacteria</taxon>
        <taxon>Sphingomonadales</taxon>
        <taxon>Sphingomonadaceae</taxon>
        <taxon>Sphingomonas</taxon>
    </lineage>
</organism>
<dbReference type="GO" id="GO:0006744">
    <property type="term" value="P:ubiquinone biosynthetic process"/>
    <property type="evidence" value="ECO:0007669"/>
    <property type="project" value="UniProtKB-UniPathway"/>
</dbReference>
<dbReference type="PRINTS" id="PR00420">
    <property type="entry name" value="RNGMNOXGNASE"/>
</dbReference>
<dbReference type="AlphaFoldDB" id="A0A1H8HJ85"/>
<keyword evidence="6" id="KW-0560">Oxidoreductase</keyword>
<feature type="domain" description="FAD-binding" evidence="8">
    <location>
        <begin position="27"/>
        <end position="361"/>
    </location>
</feature>
<accession>A0A1H8HJ85</accession>
<sequence length="429" mass="44513">MIARTGPGVKVAALAAGFRAGRAGRMDMDVIILGGGLVGATLAVGLSAHGLSATVVDPADPAITLAPGFDGRASAVASASGRMLDAIGVGSRLAGQGCPIARIRVSDGLKPGRLDFEPAADDGALGTMYENKALRRALFDAATGADGVDLRMQTRAVSVERGTAGVSVTLSSGDTVRAPLLIAAEGRNSPTRAAAGITVAQWRYDHTATIGAFHHERPHDNTAFEIFYPAGPFALLPLPDDAIGHRSAIVWTVASRDAAGMAKLGDRAFLHEAEKRMGGFLGRLSDPSPRGAYPLGFHHAGRLTADRLALVGDAGHGIHPIAGQGLNLGFRDVAVLIEVLVEGKRLGMDLGAPALLDRYARWRGVDTFAVAFATDSLTRLFGIPGRTASAVRRLGIGAVNAIPPLKDRFMAEARGESGKLPKLLEGVRV</sequence>
<dbReference type="EMBL" id="FOCF01000008">
    <property type="protein sequence ID" value="SEN56114.1"/>
    <property type="molecule type" value="Genomic_DNA"/>
</dbReference>
<evidence type="ECO:0000256" key="6">
    <source>
        <dbReference type="ARBA" id="ARBA00023002"/>
    </source>
</evidence>
<keyword evidence="4" id="KW-0285">Flavoprotein</keyword>